<dbReference type="EMBL" id="BPVZ01000012">
    <property type="protein sequence ID" value="GKU97969.1"/>
    <property type="molecule type" value="Genomic_DNA"/>
</dbReference>
<evidence type="ECO:0000313" key="2">
    <source>
        <dbReference type="Proteomes" id="UP001054252"/>
    </source>
</evidence>
<accession>A0AAV5IHY0</accession>
<keyword evidence="2" id="KW-1185">Reference proteome</keyword>
<dbReference type="AlphaFoldDB" id="A0AAV5IHY0"/>
<dbReference type="Gene3D" id="3.30.70.330">
    <property type="match status" value="1"/>
</dbReference>
<dbReference type="GO" id="GO:0003676">
    <property type="term" value="F:nucleic acid binding"/>
    <property type="evidence" value="ECO:0007669"/>
    <property type="project" value="InterPro"/>
</dbReference>
<evidence type="ECO:0000313" key="1">
    <source>
        <dbReference type="EMBL" id="GKU97969.1"/>
    </source>
</evidence>
<proteinExistence type="predicted"/>
<dbReference type="SUPFAM" id="SSF54928">
    <property type="entry name" value="RNA-binding domain, RBD"/>
    <property type="match status" value="1"/>
</dbReference>
<sequence length="191" mass="22611">MWKTFKRYDRVPEIYGLNKKDKYGRQFGFVRFQNVKNVKELERALDEITIDGTKLHVNHPRFDRMSKRLRLGNKDEKEDVEWKGAKEKPKARPLYGNGYKTYANVLRGYPIKNNLAQPTRSYVGIVRRVDLIPTMQDKFFMEGHWDWSKFAILSDDVEVKDEDVANEDEATIDMAIKDEVAEKTTWKWRGC</sequence>
<reference evidence="1 2" key="1">
    <citation type="journal article" date="2021" name="Commun. Biol.">
        <title>The genome of Shorea leprosula (Dipterocarpaceae) highlights the ecological relevance of drought in aseasonal tropical rainforests.</title>
        <authorList>
            <person name="Ng K.K.S."/>
            <person name="Kobayashi M.J."/>
            <person name="Fawcett J.A."/>
            <person name="Hatakeyama M."/>
            <person name="Paape T."/>
            <person name="Ng C.H."/>
            <person name="Ang C.C."/>
            <person name="Tnah L.H."/>
            <person name="Lee C.T."/>
            <person name="Nishiyama T."/>
            <person name="Sese J."/>
            <person name="O'Brien M.J."/>
            <person name="Copetti D."/>
            <person name="Mohd Noor M.I."/>
            <person name="Ong R.C."/>
            <person name="Putra M."/>
            <person name="Sireger I.Z."/>
            <person name="Indrioko S."/>
            <person name="Kosugi Y."/>
            <person name="Izuno A."/>
            <person name="Isagi Y."/>
            <person name="Lee S.L."/>
            <person name="Shimizu K.K."/>
        </authorList>
    </citation>
    <scope>NUCLEOTIDE SEQUENCE [LARGE SCALE GENOMIC DNA]</scope>
    <source>
        <strain evidence="1">214</strain>
    </source>
</reference>
<comment type="caution">
    <text evidence="1">The sequence shown here is derived from an EMBL/GenBank/DDBJ whole genome shotgun (WGS) entry which is preliminary data.</text>
</comment>
<gene>
    <name evidence="1" type="ORF">SLEP1_g11034</name>
</gene>
<dbReference type="InterPro" id="IPR035979">
    <property type="entry name" value="RBD_domain_sf"/>
</dbReference>
<name>A0AAV5IHY0_9ROSI</name>
<dbReference type="InterPro" id="IPR012677">
    <property type="entry name" value="Nucleotide-bd_a/b_plait_sf"/>
</dbReference>
<organism evidence="1 2">
    <name type="scientific">Rubroshorea leprosula</name>
    <dbReference type="NCBI Taxonomy" id="152421"/>
    <lineage>
        <taxon>Eukaryota</taxon>
        <taxon>Viridiplantae</taxon>
        <taxon>Streptophyta</taxon>
        <taxon>Embryophyta</taxon>
        <taxon>Tracheophyta</taxon>
        <taxon>Spermatophyta</taxon>
        <taxon>Magnoliopsida</taxon>
        <taxon>eudicotyledons</taxon>
        <taxon>Gunneridae</taxon>
        <taxon>Pentapetalae</taxon>
        <taxon>rosids</taxon>
        <taxon>malvids</taxon>
        <taxon>Malvales</taxon>
        <taxon>Dipterocarpaceae</taxon>
        <taxon>Rubroshorea</taxon>
    </lineage>
</organism>
<evidence type="ECO:0008006" key="3">
    <source>
        <dbReference type="Google" id="ProtNLM"/>
    </source>
</evidence>
<dbReference type="Proteomes" id="UP001054252">
    <property type="component" value="Unassembled WGS sequence"/>
</dbReference>
<protein>
    <recommendedName>
        <fullName evidence="3">RRM domain-containing protein</fullName>
    </recommendedName>
</protein>